<organism evidence="1 2">
    <name type="scientific">Handelsmanbacteria sp. (strain RIFCSPLOWO2_12_FULL_64_10)</name>
    <dbReference type="NCBI Taxonomy" id="1817868"/>
    <lineage>
        <taxon>Bacteria</taxon>
        <taxon>Candidatus Handelsmaniibacteriota</taxon>
    </lineage>
</organism>
<evidence type="ECO:0000313" key="2">
    <source>
        <dbReference type="Proteomes" id="UP000178606"/>
    </source>
</evidence>
<dbReference type="Pfam" id="PF19538">
    <property type="entry name" value="DUF6062"/>
    <property type="match status" value="1"/>
</dbReference>
<gene>
    <name evidence="1" type="ORF">A3F84_06060</name>
</gene>
<dbReference type="InterPro" id="IPR045706">
    <property type="entry name" value="DUF6062"/>
</dbReference>
<evidence type="ECO:0000313" key="1">
    <source>
        <dbReference type="EMBL" id="OGG55437.1"/>
    </source>
</evidence>
<sequence>MFRTALTMDRKPKERHLPYYHLLDALREEGCPACASAERQTARYIDGLLYERVTDVPTRLELRRSLGFCGPHAQLLLRSIDDLGPAIIYQDLLEHLDWEEVTSRGFRNEEETCPACRYALRVAENHLLTLMEYADDSELLSCLERSQGLCLHHLLRLIVLAGDRPEVAQVLEIHRKKLAALIHDLSELTRKHDYRFVHEPRTEGERTCLRRAVQFFTGGRPGLPYVSANGVRTLWGRIFNGR</sequence>
<reference evidence="1 2" key="1">
    <citation type="journal article" date="2016" name="Nat. Commun.">
        <title>Thousands of microbial genomes shed light on interconnected biogeochemical processes in an aquifer system.</title>
        <authorList>
            <person name="Anantharaman K."/>
            <person name="Brown C.T."/>
            <person name="Hug L.A."/>
            <person name="Sharon I."/>
            <person name="Castelle C.J."/>
            <person name="Probst A.J."/>
            <person name="Thomas B.C."/>
            <person name="Singh A."/>
            <person name="Wilkins M.J."/>
            <person name="Karaoz U."/>
            <person name="Brodie E.L."/>
            <person name="Williams K.H."/>
            <person name="Hubbard S.S."/>
            <person name="Banfield J.F."/>
        </authorList>
    </citation>
    <scope>NUCLEOTIDE SEQUENCE [LARGE SCALE GENOMIC DNA]</scope>
    <source>
        <strain evidence="2">RIFCSPLOWO2_12_FULL_64_10</strain>
    </source>
</reference>
<name>A0A1F6D246_HANXR</name>
<protein>
    <submittedName>
        <fullName evidence="1">Uncharacterized protein</fullName>
    </submittedName>
</protein>
<dbReference type="EMBL" id="MFKF01000078">
    <property type="protein sequence ID" value="OGG55437.1"/>
    <property type="molecule type" value="Genomic_DNA"/>
</dbReference>
<dbReference type="Proteomes" id="UP000178606">
    <property type="component" value="Unassembled WGS sequence"/>
</dbReference>
<dbReference type="AlphaFoldDB" id="A0A1F6D246"/>
<comment type="caution">
    <text evidence="1">The sequence shown here is derived from an EMBL/GenBank/DDBJ whole genome shotgun (WGS) entry which is preliminary data.</text>
</comment>
<accession>A0A1F6D246</accession>
<proteinExistence type="predicted"/>